<proteinExistence type="predicted"/>
<organism evidence="2 3">
    <name type="scientific">Paraglaciecola algarum</name>
    <dbReference type="NCBI Taxonomy" id="3050085"/>
    <lineage>
        <taxon>Bacteria</taxon>
        <taxon>Pseudomonadati</taxon>
        <taxon>Pseudomonadota</taxon>
        <taxon>Gammaproteobacteria</taxon>
        <taxon>Alteromonadales</taxon>
        <taxon>Alteromonadaceae</taxon>
        <taxon>Paraglaciecola</taxon>
    </lineage>
</organism>
<dbReference type="Proteomes" id="UP001521137">
    <property type="component" value="Unassembled WGS sequence"/>
</dbReference>
<comment type="caution">
    <text evidence="2">The sequence shown here is derived from an EMBL/GenBank/DDBJ whole genome shotgun (WGS) entry which is preliminary data.</text>
</comment>
<feature type="transmembrane region" description="Helical" evidence="1">
    <location>
        <begin position="50"/>
        <end position="69"/>
    </location>
</feature>
<keyword evidence="1" id="KW-1133">Transmembrane helix</keyword>
<dbReference type="EMBL" id="JAKGAS010000017">
    <property type="protein sequence ID" value="MCF2950292.1"/>
    <property type="molecule type" value="Genomic_DNA"/>
</dbReference>
<accession>A0ABS9DBG1</accession>
<reference evidence="2 3" key="1">
    <citation type="submission" date="2022-01" db="EMBL/GenBank/DDBJ databases">
        <title>Paraglaciecola sp. G1-23.</title>
        <authorList>
            <person name="Jin M.S."/>
            <person name="Han D.M."/>
            <person name="Kim H.M."/>
            <person name="Jeon C.O."/>
        </authorList>
    </citation>
    <scope>NUCLEOTIDE SEQUENCE [LARGE SCALE GENOMIC DNA]</scope>
    <source>
        <strain evidence="2 3">G1-23</strain>
    </source>
</reference>
<evidence type="ECO:0000313" key="3">
    <source>
        <dbReference type="Proteomes" id="UP001521137"/>
    </source>
</evidence>
<evidence type="ECO:0000256" key="1">
    <source>
        <dbReference type="SAM" id="Phobius"/>
    </source>
</evidence>
<keyword evidence="1" id="KW-0812">Transmembrane</keyword>
<dbReference type="RefSeq" id="WP_235314391.1">
    <property type="nucleotide sequence ID" value="NZ_JAKGAS010000017.1"/>
</dbReference>
<protein>
    <recommendedName>
        <fullName evidence="4">DUF2244 domain-containing protein</fullName>
    </recommendedName>
</protein>
<gene>
    <name evidence="2" type="ORF">L0668_19445</name>
</gene>
<feature type="transmembrane region" description="Helical" evidence="1">
    <location>
        <begin position="21"/>
        <end position="44"/>
    </location>
</feature>
<keyword evidence="1" id="KW-0472">Membrane</keyword>
<evidence type="ECO:0008006" key="4">
    <source>
        <dbReference type="Google" id="ProtNLM"/>
    </source>
</evidence>
<sequence length="87" mass="9787">MPKQNWFKRLADNPNQSWRRFTLGLGIFGVGAVLILLGAQYWFWLQIPGLLLLVIGLIPAAIGYFGILAHRMTAGFKRPPASFDKDD</sequence>
<evidence type="ECO:0000313" key="2">
    <source>
        <dbReference type="EMBL" id="MCF2950292.1"/>
    </source>
</evidence>
<keyword evidence="3" id="KW-1185">Reference proteome</keyword>
<name>A0ABS9DBG1_9ALTE</name>